<evidence type="ECO:0000256" key="1">
    <source>
        <dbReference type="ARBA" id="ARBA00022603"/>
    </source>
</evidence>
<protein>
    <recommendedName>
        <fullName evidence="4">Release factor glutamine methyltransferase</fullName>
        <shortName evidence="4">RF MTase</shortName>
        <ecNumber evidence="4">2.1.1.297</ecNumber>
    </recommendedName>
    <alternativeName>
        <fullName evidence="4">N5-glutamine methyltransferase PrmC</fullName>
    </alternativeName>
    <alternativeName>
        <fullName evidence="4">Protein-(glutamine-N5) MTase PrmC</fullName>
    </alternativeName>
    <alternativeName>
        <fullName evidence="4">Protein-glutamine N-methyltransferase PrmC</fullName>
    </alternativeName>
</protein>
<dbReference type="NCBIfam" id="TIGR03534">
    <property type="entry name" value="RF_mod_PrmC"/>
    <property type="match status" value="1"/>
</dbReference>
<dbReference type="Gene3D" id="3.40.50.150">
    <property type="entry name" value="Vaccinia Virus protein VP39"/>
    <property type="match status" value="1"/>
</dbReference>
<dbReference type="InterPro" id="IPR025714">
    <property type="entry name" value="Methyltranfer_dom"/>
</dbReference>
<dbReference type="AlphaFoldDB" id="A0A1M6PSP7"/>
<dbReference type="Proteomes" id="UP000184082">
    <property type="component" value="Unassembled WGS sequence"/>
</dbReference>
<reference evidence="7 8" key="1">
    <citation type="submission" date="2016-11" db="EMBL/GenBank/DDBJ databases">
        <authorList>
            <person name="Jaros S."/>
            <person name="Januszkiewicz K."/>
            <person name="Wedrychowicz H."/>
        </authorList>
    </citation>
    <scope>NUCLEOTIDE SEQUENCE [LARGE SCALE GENOMIC DNA]</scope>
    <source>
        <strain evidence="7 8">DSM 14501</strain>
    </source>
</reference>
<organism evidence="7 8">
    <name type="scientific">Caminicella sporogenes DSM 14501</name>
    <dbReference type="NCBI Taxonomy" id="1121266"/>
    <lineage>
        <taxon>Bacteria</taxon>
        <taxon>Bacillati</taxon>
        <taxon>Bacillota</taxon>
        <taxon>Clostridia</taxon>
        <taxon>Peptostreptococcales</taxon>
        <taxon>Caminicellaceae</taxon>
        <taxon>Caminicella</taxon>
    </lineage>
</organism>
<dbReference type="InterPro" id="IPR002052">
    <property type="entry name" value="DNA_methylase_N6_adenine_CS"/>
</dbReference>
<evidence type="ECO:0000256" key="2">
    <source>
        <dbReference type="ARBA" id="ARBA00022679"/>
    </source>
</evidence>
<proteinExistence type="inferred from homology"/>
<feature type="binding site" evidence="4">
    <location>
        <begin position="120"/>
        <end position="124"/>
    </location>
    <ligand>
        <name>S-adenosyl-L-methionine</name>
        <dbReference type="ChEBI" id="CHEBI:59789"/>
    </ligand>
</feature>
<comment type="function">
    <text evidence="4">Methylates the class 1 translation termination release factors RF1/PrfA and RF2/PrfB on the glutamine residue of the universally conserved GGQ motif.</text>
</comment>
<dbReference type="InterPro" id="IPR040758">
    <property type="entry name" value="PrmC_N"/>
</dbReference>
<dbReference type="PANTHER" id="PTHR18895:SF74">
    <property type="entry name" value="MTRF1L RELEASE FACTOR GLUTAMINE METHYLTRANSFERASE"/>
    <property type="match status" value="1"/>
</dbReference>
<dbReference type="STRING" id="1121266.SAMN02745883_01289"/>
<dbReference type="GO" id="GO:0003676">
    <property type="term" value="F:nucleic acid binding"/>
    <property type="evidence" value="ECO:0007669"/>
    <property type="project" value="InterPro"/>
</dbReference>
<dbReference type="HAMAP" id="MF_02126">
    <property type="entry name" value="RF_methyltr_PrmC"/>
    <property type="match status" value="1"/>
</dbReference>
<comment type="caution">
    <text evidence="4">Lacks conserved residue(s) required for the propagation of feature annotation.</text>
</comment>
<gene>
    <name evidence="4" type="primary">prmC</name>
    <name evidence="7" type="ORF">SAMN02745883_01289</name>
</gene>
<dbReference type="PROSITE" id="PS00092">
    <property type="entry name" value="N6_MTASE"/>
    <property type="match status" value="1"/>
</dbReference>
<dbReference type="InterPro" id="IPR029063">
    <property type="entry name" value="SAM-dependent_MTases_sf"/>
</dbReference>
<dbReference type="EC" id="2.1.1.297" evidence="4"/>
<dbReference type="GO" id="GO:0032259">
    <property type="term" value="P:methylation"/>
    <property type="evidence" value="ECO:0007669"/>
    <property type="project" value="UniProtKB-KW"/>
</dbReference>
<keyword evidence="1 4" id="KW-0489">Methyltransferase</keyword>
<dbReference type="RefSeq" id="WP_072966729.1">
    <property type="nucleotide sequence ID" value="NZ_FRAJ01000009.1"/>
</dbReference>
<comment type="catalytic activity">
    <reaction evidence="4">
        <text>L-glutaminyl-[peptide chain release factor] + S-adenosyl-L-methionine = N(5)-methyl-L-glutaminyl-[peptide chain release factor] + S-adenosyl-L-homocysteine + H(+)</text>
        <dbReference type="Rhea" id="RHEA:42896"/>
        <dbReference type="Rhea" id="RHEA-COMP:10271"/>
        <dbReference type="Rhea" id="RHEA-COMP:10272"/>
        <dbReference type="ChEBI" id="CHEBI:15378"/>
        <dbReference type="ChEBI" id="CHEBI:30011"/>
        <dbReference type="ChEBI" id="CHEBI:57856"/>
        <dbReference type="ChEBI" id="CHEBI:59789"/>
        <dbReference type="ChEBI" id="CHEBI:61891"/>
        <dbReference type="EC" id="2.1.1.297"/>
    </reaction>
</comment>
<evidence type="ECO:0000313" key="7">
    <source>
        <dbReference type="EMBL" id="SHK10912.1"/>
    </source>
</evidence>
<keyword evidence="8" id="KW-1185">Reference proteome</keyword>
<sequence>MVTISKALNEAVEKLKGKVFTPILDSEVLLSKILNKDRLYLIVNKEEQLTEEEYRKYKEIIDKRFQGMPVQYLTNNQEFMGLDFYVEEGVLIPRPDTEILVEKVINHIDNTKEYNILDIGTGSGAITVSLAKYFVNSTVYSIDVSKKAISIGRKNADRHGVLSRIKFLKGSLFEPLEEIDIKGKIDILVSNPPYIPSEEIEKLQIEVSKYEPRLALDGGKDGLYFYRKIIDKAPKYLRYNGFIALEVGHNQAGKVVEFMRKNGCYKDIEITEDLAGIERVVSAHIQL</sequence>
<dbReference type="InterPro" id="IPR050320">
    <property type="entry name" value="N5-glutamine_MTase"/>
</dbReference>
<dbReference type="PANTHER" id="PTHR18895">
    <property type="entry name" value="HEMK METHYLTRANSFERASE"/>
    <property type="match status" value="1"/>
</dbReference>
<comment type="similarity">
    <text evidence="4">Belongs to the protein N5-glutamine methyltransferase family. PrmC subfamily.</text>
</comment>
<feature type="domain" description="Release factor glutamine methyltransferase N-terminal" evidence="6">
    <location>
        <begin position="7"/>
        <end position="74"/>
    </location>
</feature>
<dbReference type="SUPFAM" id="SSF53335">
    <property type="entry name" value="S-adenosyl-L-methionine-dependent methyltransferases"/>
    <property type="match status" value="1"/>
</dbReference>
<dbReference type="CDD" id="cd02440">
    <property type="entry name" value="AdoMet_MTases"/>
    <property type="match status" value="1"/>
</dbReference>
<accession>A0A1M6PSP7</accession>
<dbReference type="Pfam" id="PF13847">
    <property type="entry name" value="Methyltransf_31"/>
    <property type="match status" value="1"/>
</dbReference>
<keyword evidence="2 4" id="KW-0808">Transferase</keyword>
<dbReference type="Pfam" id="PF17827">
    <property type="entry name" value="PrmC_N"/>
    <property type="match status" value="1"/>
</dbReference>
<evidence type="ECO:0000259" key="5">
    <source>
        <dbReference type="Pfam" id="PF13847"/>
    </source>
</evidence>
<dbReference type="EMBL" id="FRAJ01000009">
    <property type="protein sequence ID" value="SHK10912.1"/>
    <property type="molecule type" value="Genomic_DNA"/>
</dbReference>
<feature type="binding site" evidence="4">
    <location>
        <begin position="191"/>
        <end position="194"/>
    </location>
    <ligand>
        <name>substrate</name>
    </ligand>
</feature>
<evidence type="ECO:0000256" key="4">
    <source>
        <dbReference type="HAMAP-Rule" id="MF_02126"/>
    </source>
</evidence>
<feature type="domain" description="Methyltransferase" evidence="5">
    <location>
        <begin position="111"/>
        <end position="243"/>
    </location>
</feature>
<evidence type="ECO:0000313" key="8">
    <source>
        <dbReference type="Proteomes" id="UP000184082"/>
    </source>
</evidence>
<feature type="binding site" evidence="4">
    <location>
        <position position="191"/>
    </location>
    <ligand>
        <name>S-adenosyl-L-methionine</name>
        <dbReference type="ChEBI" id="CHEBI:59789"/>
    </ligand>
</feature>
<keyword evidence="3 4" id="KW-0949">S-adenosyl-L-methionine</keyword>
<evidence type="ECO:0000259" key="6">
    <source>
        <dbReference type="Pfam" id="PF17827"/>
    </source>
</evidence>
<dbReference type="Gene3D" id="1.10.8.10">
    <property type="entry name" value="DNA helicase RuvA subunit, C-terminal domain"/>
    <property type="match status" value="1"/>
</dbReference>
<dbReference type="InterPro" id="IPR004556">
    <property type="entry name" value="HemK-like"/>
</dbReference>
<name>A0A1M6PSP7_9FIRM</name>
<dbReference type="InterPro" id="IPR019874">
    <property type="entry name" value="RF_methyltr_PrmC"/>
</dbReference>
<evidence type="ECO:0000256" key="3">
    <source>
        <dbReference type="ARBA" id="ARBA00022691"/>
    </source>
</evidence>
<feature type="binding site" evidence="4">
    <location>
        <position position="143"/>
    </location>
    <ligand>
        <name>S-adenosyl-L-methionine</name>
        <dbReference type="ChEBI" id="CHEBI:59789"/>
    </ligand>
</feature>
<dbReference type="NCBIfam" id="TIGR00536">
    <property type="entry name" value="hemK_fam"/>
    <property type="match status" value="1"/>
</dbReference>
<dbReference type="GO" id="GO:0102559">
    <property type="term" value="F:peptide chain release factor N(5)-glutamine methyltransferase activity"/>
    <property type="evidence" value="ECO:0007669"/>
    <property type="project" value="UniProtKB-EC"/>
</dbReference>